<evidence type="ECO:0000256" key="2">
    <source>
        <dbReference type="ARBA" id="ARBA00022448"/>
    </source>
</evidence>
<dbReference type="InterPro" id="IPR037066">
    <property type="entry name" value="Plug_dom_sf"/>
</dbReference>
<protein>
    <submittedName>
        <fullName evidence="13">TonB-linked outer membrane protein, SusC/RagA family</fullName>
    </submittedName>
</protein>
<evidence type="ECO:0000313" key="13">
    <source>
        <dbReference type="EMBL" id="SDZ95973.1"/>
    </source>
</evidence>
<dbReference type="InterPro" id="IPR000531">
    <property type="entry name" value="Beta-barrel_TonB"/>
</dbReference>
<dbReference type="EMBL" id="FNRF01000001">
    <property type="protein sequence ID" value="SDZ95973.1"/>
    <property type="molecule type" value="Genomic_DNA"/>
</dbReference>
<name>A0A1H3X9L0_XYLRU</name>
<comment type="subcellular location">
    <subcellularLocation>
        <location evidence="1 8">Cell outer membrane</location>
        <topology evidence="1 8">Multi-pass membrane protein</topology>
    </subcellularLocation>
</comment>
<dbReference type="InterPro" id="IPR008969">
    <property type="entry name" value="CarboxyPept-like_regulatory"/>
</dbReference>
<feature type="domain" description="TonB-dependent receptor-like beta-barrel" evidence="11">
    <location>
        <begin position="418"/>
        <end position="888"/>
    </location>
</feature>
<dbReference type="InterPro" id="IPR036942">
    <property type="entry name" value="Beta-barrel_TonB_sf"/>
</dbReference>
<feature type="chain" id="PRO_5010263606" evidence="10">
    <location>
        <begin position="21"/>
        <end position="1022"/>
    </location>
</feature>
<evidence type="ECO:0000256" key="10">
    <source>
        <dbReference type="SAM" id="SignalP"/>
    </source>
</evidence>
<keyword evidence="6 8" id="KW-0472">Membrane</keyword>
<gene>
    <name evidence="13" type="ORF">SAMN05216462_0122</name>
</gene>
<evidence type="ECO:0000256" key="3">
    <source>
        <dbReference type="ARBA" id="ARBA00022452"/>
    </source>
</evidence>
<dbReference type="OrthoDB" id="1096961at2"/>
<dbReference type="Gene3D" id="2.60.40.1120">
    <property type="entry name" value="Carboxypeptidase-like, regulatory domain"/>
    <property type="match status" value="1"/>
</dbReference>
<keyword evidence="7 8" id="KW-0998">Cell outer membrane</keyword>
<keyword evidence="5 9" id="KW-0798">TonB box</keyword>
<dbReference type="Proteomes" id="UP000182257">
    <property type="component" value="Unassembled WGS sequence"/>
</dbReference>
<dbReference type="InterPro" id="IPR023996">
    <property type="entry name" value="TonB-dep_OMP_SusC/RagA"/>
</dbReference>
<dbReference type="Gene3D" id="2.40.170.20">
    <property type="entry name" value="TonB-dependent receptor, beta-barrel domain"/>
    <property type="match status" value="1"/>
</dbReference>
<evidence type="ECO:0000256" key="6">
    <source>
        <dbReference type="ARBA" id="ARBA00023136"/>
    </source>
</evidence>
<dbReference type="SUPFAM" id="SSF56935">
    <property type="entry name" value="Porins"/>
    <property type="match status" value="1"/>
</dbReference>
<feature type="signal peptide" evidence="10">
    <location>
        <begin position="1"/>
        <end position="20"/>
    </location>
</feature>
<dbReference type="SUPFAM" id="SSF49464">
    <property type="entry name" value="Carboxypeptidase regulatory domain-like"/>
    <property type="match status" value="1"/>
</dbReference>
<evidence type="ECO:0000256" key="4">
    <source>
        <dbReference type="ARBA" id="ARBA00022692"/>
    </source>
</evidence>
<keyword evidence="2 8" id="KW-0813">Transport</keyword>
<reference evidence="13 14" key="1">
    <citation type="submission" date="2016-10" db="EMBL/GenBank/DDBJ databases">
        <authorList>
            <person name="de Groot N.N."/>
        </authorList>
    </citation>
    <scope>NUCLEOTIDE SEQUENCE [LARGE SCALE GENOMIC DNA]</scope>
    <source>
        <strain evidence="13 14">D31d</strain>
    </source>
</reference>
<evidence type="ECO:0000259" key="11">
    <source>
        <dbReference type="Pfam" id="PF00593"/>
    </source>
</evidence>
<dbReference type="Pfam" id="PF00593">
    <property type="entry name" value="TonB_dep_Rec_b-barrel"/>
    <property type="match status" value="1"/>
</dbReference>
<evidence type="ECO:0000256" key="1">
    <source>
        <dbReference type="ARBA" id="ARBA00004571"/>
    </source>
</evidence>
<evidence type="ECO:0000256" key="9">
    <source>
        <dbReference type="RuleBase" id="RU003357"/>
    </source>
</evidence>
<dbReference type="PROSITE" id="PS52016">
    <property type="entry name" value="TONB_DEPENDENT_REC_3"/>
    <property type="match status" value="1"/>
</dbReference>
<dbReference type="GO" id="GO:0009279">
    <property type="term" value="C:cell outer membrane"/>
    <property type="evidence" value="ECO:0007669"/>
    <property type="project" value="UniProtKB-SubCell"/>
</dbReference>
<keyword evidence="4 8" id="KW-0812">Transmembrane</keyword>
<dbReference type="NCBIfam" id="TIGR04056">
    <property type="entry name" value="OMP_RagA_SusC"/>
    <property type="match status" value="1"/>
</dbReference>
<dbReference type="InterPro" id="IPR039426">
    <property type="entry name" value="TonB-dep_rcpt-like"/>
</dbReference>
<evidence type="ECO:0000313" key="14">
    <source>
        <dbReference type="Proteomes" id="UP000182257"/>
    </source>
</evidence>
<evidence type="ECO:0000256" key="7">
    <source>
        <dbReference type="ARBA" id="ARBA00023237"/>
    </source>
</evidence>
<dbReference type="Gene3D" id="2.170.130.10">
    <property type="entry name" value="TonB-dependent receptor, plug domain"/>
    <property type="match status" value="1"/>
</dbReference>
<evidence type="ECO:0000256" key="5">
    <source>
        <dbReference type="ARBA" id="ARBA00023077"/>
    </source>
</evidence>
<keyword evidence="3 8" id="KW-1134">Transmembrane beta strand</keyword>
<dbReference type="AlphaFoldDB" id="A0A1H3X9L0"/>
<comment type="similarity">
    <text evidence="8 9">Belongs to the TonB-dependent receptor family.</text>
</comment>
<dbReference type="RefSeq" id="WP_074759789.1">
    <property type="nucleotide sequence ID" value="NZ_FNRF01000001.1"/>
</dbReference>
<proteinExistence type="inferred from homology"/>
<evidence type="ECO:0000259" key="12">
    <source>
        <dbReference type="Pfam" id="PF07715"/>
    </source>
</evidence>
<sequence>MGKRLLVATLVAIGPLVAFAQNLITGHITDVRTGEPLIGASVIVKSEKGRGVVTDVDGNFKLETKVEAPLTLKVEYVGYRALDVDVYDFDEPVEIALIDNSNRLDEVVVVGYGVQKRKQLTGAVTTVKNDELLNTSTSFDNILGGAVAGLDATASSGQPGASVNIRIRGGNSINAGNEPLYVIDGVLLYNSSSATNAGNSVAGTNFNPLASINPSDIESIEVLKDVSASAIYGSRGANGVIIVTTKSGKHGKVKVDYGYSIGVSSVRKRLDVLNAEQWGELYLELATDAQKKASGVTPELVKTWGEGTDWQDALFRTATTQQHQVSVSGGSDNERFHISGNYTNQDGVIRGTGFTRLGARLNYERDILKNVTVGLKSSFSKSTQTGSQSFRGQSNGVSGLLELALRTSPAVPIYNTDGTYNYANPFEAGDFVRNGLTPNAIADLSEVDAQTRVDNTLVSAFAQWEIIKGLKLRTQGSVNILNTRQNVFGPATSQIGFNSDGYGAVGSKRWESDQVEVTLTWNKKIGNIHEFEVLGGYTYQQEKSERLLGSTADYANDNLSYKSLQSGSQLIATETDFVTSVLYSGIGRINYSLLDRYHLTATLRADGSSRFAKNKKWGWFPSLGFAWNVNEEKFLKNIKWIEDLKLRASIGTVGNQEIGDYTFLSTYAATHYFLGGIKNIAYYRSALGNDDLKWETTTSYDLGFDFNILKGKLGFVFDVYHKKTSDLLLDIPVEQTTGFSRQLTNVGNVTNDGVEFAVNATLWQAKDLTWQVSANIAHNHNEVTSIGTGQSEIINGNQTIIRPGEALGTYYGWQFDGIVQTSEDLKSVPSPSNKPVVEYGDVKYVDQNGDGVVDQENDRVVLGSAQPDFTYGFATQLRYKSWNLSLNFQGSYGNKLYNQMEQALESPNASYNASTKLLNRWTAENPSTTIPRAVAQNNYSAYLDSRFIEDASYLRLKNIQIGYNFQPKVGNNQKLGVYLYASAQNLLTITNYSGYDPEYSGYVDRGTYPASRTFTFGVKLSY</sequence>
<feature type="domain" description="TonB-dependent receptor plug" evidence="12">
    <location>
        <begin position="118"/>
        <end position="240"/>
    </location>
</feature>
<evidence type="ECO:0000256" key="8">
    <source>
        <dbReference type="PROSITE-ProRule" id="PRU01360"/>
    </source>
</evidence>
<dbReference type="NCBIfam" id="TIGR04057">
    <property type="entry name" value="SusC_RagA_signa"/>
    <property type="match status" value="1"/>
</dbReference>
<keyword evidence="10" id="KW-0732">Signal</keyword>
<organism evidence="13 14">
    <name type="scientific">Xylanibacter ruminicola</name>
    <name type="common">Prevotella ruminicola</name>
    <dbReference type="NCBI Taxonomy" id="839"/>
    <lineage>
        <taxon>Bacteria</taxon>
        <taxon>Pseudomonadati</taxon>
        <taxon>Bacteroidota</taxon>
        <taxon>Bacteroidia</taxon>
        <taxon>Bacteroidales</taxon>
        <taxon>Prevotellaceae</taxon>
        <taxon>Xylanibacter</taxon>
    </lineage>
</organism>
<dbReference type="Pfam" id="PF07715">
    <property type="entry name" value="Plug"/>
    <property type="match status" value="1"/>
</dbReference>
<dbReference type="Pfam" id="PF13715">
    <property type="entry name" value="CarbopepD_reg_2"/>
    <property type="match status" value="1"/>
</dbReference>
<accession>A0A1H3X9L0</accession>
<dbReference type="InterPro" id="IPR023997">
    <property type="entry name" value="TonB-dep_OMP_SusC/RagA_CS"/>
</dbReference>
<dbReference type="InterPro" id="IPR012910">
    <property type="entry name" value="Plug_dom"/>
</dbReference>